<dbReference type="Proteomes" id="UP001258017">
    <property type="component" value="Unassembled WGS sequence"/>
</dbReference>
<dbReference type="InterPro" id="IPR028082">
    <property type="entry name" value="Peripla_BP_I"/>
</dbReference>
<evidence type="ECO:0000313" key="7">
    <source>
        <dbReference type="Proteomes" id="UP001258017"/>
    </source>
</evidence>
<dbReference type="SUPFAM" id="SSF53822">
    <property type="entry name" value="Periplasmic binding protein-like I"/>
    <property type="match status" value="1"/>
</dbReference>
<comment type="caution">
    <text evidence="6">The sequence shown here is derived from an EMBL/GenBank/DDBJ whole genome shotgun (WGS) entry which is preliminary data.</text>
</comment>
<dbReference type="GO" id="GO:0004965">
    <property type="term" value="F:G protein-coupled GABA receptor activity"/>
    <property type="evidence" value="ECO:0007669"/>
    <property type="project" value="InterPro"/>
</dbReference>
<dbReference type="EMBL" id="JAIFRP010002809">
    <property type="protein sequence ID" value="KAK2577679.1"/>
    <property type="molecule type" value="Genomic_DNA"/>
</dbReference>
<dbReference type="InterPro" id="IPR002455">
    <property type="entry name" value="GPCR3_GABA-B"/>
</dbReference>
<dbReference type="PANTHER" id="PTHR10519">
    <property type="entry name" value="GABA-B RECEPTOR"/>
    <property type="match status" value="1"/>
</dbReference>
<accession>A0AAD9RDD2</accession>
<dbReference type="GO" id="GO:0007214">
    <property type="term" value="P:gamma-aminobutyric acid signaling pathway"/>
    <property type="evidence" value="ECO:0007669"/>
    <property type="project" value="TreeGrafter"/>
</dbReference>
<feature type="transmembrane region" description="Helical" evidence="5">
    <location>
        <begin position="20"/>
        <end position="39"/>
    </location>
</feature>
<keyword evidence="1" id="KW-0297">G-protein coupled receptor</keyword>
<protein>
    <recommendedName>
        <fullName evidence="8">Receptor ligand binding region domain-containing protein</fullName>
    </recommendedName>
</protein>
<keyword evidence="5" id="KW-1133">Transmembrane helix</keyword>
<evidence type="ECO:0000256" key="1">
    <source>
        <dbReference type="ARBA" id="ARBA00023040"/>
    </source>
</evidence>
<evidence type="ECO:0008006" key="8">
    <source>
        <dbReference type="Google" id="ProtNLM"/>
    </source>
</evidence>
<gene>
    <name evidence="6" type="ORF">KPH14_000937</name>
</gene>
<feature type="non-terminal residue" evidence="6">
    <location>
        <position position="1"/>
    </location>
</feature>
<dbReference type="PANTHER" id="PTHR10519:SF74">
    <property type="entry name" value="GAMMA-AMINOBUTYRIC ACID TYPE B RECEPTOR SUBUNIT 2"/>
    <property type="match status" value="1"/>
</dbReference>
<keyword evidence="3" id="KW-0325">Glycoprotein</keyword>
<keyword evidence="5" id="KW-0472">Membrane</keyword>
<evidence type="ECO:0000256" key="2">
    <source>
        <dbReference type="ARBA" id="ARBA00023170"/>
    </source>
</evidence>
<evidence type="ECO:0000313" key="6">
    <source>
        <dbReference type="EMBL" id="KAK2577679.1"/>
    </source>
</evidence>
<reference evidence="6" key="1">
    <citation type="submission" date="2021-08" db="EMBL/GenBank/DDBJ databases">
        <authorList>
            <person name="Misof B."/>
            <person name="Oliver O."/>
            <person name="Podsiadlowski L."/>
            <person name="Donath A."/>
            <person name="Peters R."/>
            <person name="Mayer C."/>
            <person name="Rust J."/>
            <person name="Gunkel S."/>
            <person name="Lesny P."/>
            <person name="Martin S."/>
            <person name="Oeyen J.P."/>
            <person name="Petersen M."/>
            <person name="Panagiotis P."/>
            <person name="Wilbrandt J."/>
            <person name="Tanja T."/>
        </authorList>
    </citation>
    <scope>NUCLEOTIDE SEQUENCE</scope>
    <source>
        <strain evidence="6">GBR_01_08_01A</strain>
        <tissue evidence="6">Thorax + abdomen</tissue>
    </source>
</reference>
<keyword evidence="5" id="KW-0812">Transmembrane</keyword>
<keyword evidence="4" id="KW-0807">Transducer</keyword>
<dbReference type="AlphaFoldDB" id="A0AAD9RDD2"/>
<sequence>TPDQYRVEYDSRRGKEYSRFHGYTYDGIWAVALAIQHVARRIRQCRRNETISDFKYRDTVWEKLFLEALRNTSFIGVTVSLR</sequence>
<evidence type="ECO:0000256" key="5">
    <source>
        <dbReference type="SAM" id="Phobius"/>
    </source>
</evidence>
<keyword evidence="7" id="KW-1185">Reference proteome</keyword>
<reference evidence="6" key="2">
    <citation type="journal article" date="2023" name="Commun. Biol.">
        <title>Intrasexual cuticular hydrocarbon dimorphism in a wasp sheds light on hydrocarbon biosynthesis genes in Hymenoptera.</title>
        <authorList>
            <person name="Moris V.C."/>
            <person name="Podsiadlowski L."/>
            <person name="Martin S."/>
            <person name="Oeyen J.P."/>
            <person name="Donath A."/>
            <person name="Petersen M."/>
            <person name="Wilbrandt J."/>
            <person name="Misof B."/>
            <person name="Liedtke D."/>
            <person name="Thamm M."/>
            <person name="Scheiner R."/>
            <person name="Schmitt T."/>
            <person name="Niehuis O."/>
        </authorList>
    </citation>
    <scope>NUCLEOTIDE SEQUENCE</scope>
    <source>
        <strain evidence="6">GBR_01_08_01A</strain>
    </source>
</reference>
<dbReference type="Gene3D" id="3.40.50.2300">
    <property type="match status" value="1"/>
</dbReference>
<proteinExistence type="predicted"/>
<name>A0AAD9RDD2_9HYME</name>
<organism evidence="6 7">
    <name type="scientific">Odynerus spinipes</name>
    <dbReference type="NCBI Taxonomy" id="1348599"/>
    <lineage>
        <taxon>Eukaryota</taxon>
        <taxon>Metazoa</taxon>
        <taxon>Ecdysozoa</taxon>
        <taxon>Arthropoda</taxon>
        <taxon>Hexapoda</taxon>
        <taxon>Insecta</taxon>
        <taxon>Pterygota</taxon>
        <taxon>Neoptera</taxon>
        <taxon>Endopterygota</taxon>
        <taxon>Hymenoptera</taxon>
        <taxon>Apocrita</taxon>
        <taxon>Aculeata</taxon>
        <taxon>Vespoidea</taxon>
        <taxon>Vespidae</taxon>
        <taxon>Eumeninae</taxon>
        <taxon>Odynerus</taxon>
    </lineage>
</organism>
<evidence type="ECO:0000256" key="3">
    <source>
        <dbReference type="ARBA" id="ARBA00023180"/>
    </source>
</evidence>
<keyword evidence="2" id="KW-0675">Receptor</keyword>
<dbReference type="GO" id="GO:0038039">
    <property type="term" value="C:G protein-coupled receptor heterodimeric complex"/>
    <property type="evidence" value="ECO:0007669"/>
    <property type="project" value="TreeGrafter"/>
</dbReference>
<evidence type="ECO:0000256" key="4">
    <source>
        <dbReference type="ARBA" id="ARBA00023224"/>
    </source>
</evidence>